<evidence type="ECO:0000313" key="3">
    <source>
        <dbReference type="Proteomes" id="UP000636709"/>
    </source>
</evidence>
<protein>
    <submittedName>
        <fullName evidence="2">Uncharacterized protein</fullName>
    </submittedName>
</protein>
<feature type="compositionally biased region" description="Basic and acidic residues" evidence="1">
    <location>
        <begin position="242"/>
        <end position="261"/>
    </location>
</feature>
<name>A0A835AP41_9POAL</name>
<reference evidence="2" key="1">
    <citation type="submission" date="2020-07" db="EMBL/GenBank/DDBJ databases">
        <title>Genome sequence and genetic diversity analysis of an under-domesticated orphan crop, white fonio (Digitaria exilis).</title>
        <authorList>
            <person name="Bennetzen J.L."/>
            <person name="Chen S."/>
            <person name="Ma X."/>
            <person name="Wang X."/>
            <person name="Yssel A.E.J."/>
            <person name="Chaluvadi S.R."/>
            <person name="Johnson M."/>
            <person name="Gangashetty P."/>
            <person name="Hamidou F."/>
            <person name="Sanogo M.D."/>
            <person name="Zwaenepoel A."/>
            <person name="Wallace J."/>
            <person name="Van De Peer Y."/>
            <person name="Van Deynze A."/>
        </authorList>
    </citation>
    <scope>NUCLEOTIDE SEQUENCE</scope>
    <source>
        <tissue evidence="2">Leaves</tissue>
    </source>
</reference>
<evidence type="ECO:0000313" key="2">
    <source>
        <dbReference type="EMBL" id="KAF8668115.1"/>
    </source>
</evidence>
<sequence length="745" mass="79931">MAAAGDSATVFLETTLGTRLVVSFPARATTVADLKRQVSAEHAAGFPRAGPIAVTSLQVELDGSWFQLTDSMAVRAAFEWVKGPWRLRAEVHQLCSHPISRKDAKCGTGDAEPNAGNPVISENSSQYMLLPAVSHGGYGSLASCDGVSDTDTAQMGQQNKPQKGFENASVQCRDGITILQESSDIDLGACDGDTLLPNQDKLRECVEDGSDQLEDGINRPKENSEFDLGAGDSDAPPLNLQDKSHEGAEHASGQSEDRITMPEESSDLGIAAEKGNSPVGGQQKDIIAEPRGKKRFREGDKTVAHELRSHQLARKDAKCGTGDTEPNGGPPVISENYSQYTLRPASSQGGGSFASGDGVSDTDTPQTSQKNKPQEGVENASVQCRDGTTMPEESSGIELATGESDTPLPNQEDKPRECVERGSDQPEDGTTMPQESSDIEVATGDSDAPLPNQDDKPLECVEHGSDQPKDGITMPEESSEFDFAAGDCDTPPMNKQDKSHEGVEHASGQSQYRITMFEESSDLGIAADKGNSSVGGQQKDIIVEPRGKKCFREGDKTNERIVANCGDNLSSLASSTLNAELSQKKSCVTVQAKSNSVPLLYDLEGCEHDLGEKPSGGQDPSISGVHNGESSSNGSDLPPCVDSMERKKSSDKEVRIQRGDEDGPCMAGRAGKSICKRTDAPHCVETMKEDVKRPTFNSHYIDRGQNEGSTSTVNREHEPCFRKSHRRIVVRKIPISRAMKVYSFR</sequence>
<dbReference type="AlphaFoldDB" id="A0A835AP41"/>
<feature type="compositionally biased region" description="Polar residues" evidence="1">
    <location>
        <begin position="361"/>
        <end position="371"/>
    </location>
</feature>
<accession>A0A835AP41</accession>
<feature type="compositionally biased region" description="Basic and acidic residues" evidence="1">
    <location>
        <begin position="453"/>
        <end position="469"/>
    </location>
</feature>
<dbReference type="Proteomes" id="UP000636709">
    <property type="component" value="Unassembled WGS sequence"/>
</dbReference>
<feature type="compositionally biased region" description="Basic and acidic residues" evidence="1">
    <location>
        <begin position="286"/>
        <end position="318"/>
    </location>
</feature>
<feature type="compositionally biased region" description="Polar residues" evidence="1">
    <location>
        <begin position="335"/>
        <end position="345"/>
    </location>
</feature>
<dbReference type="OrthoDB" id="1093005at2759"/>
<feature type="region of interest" description="Disordered" evidence="1">
    <location>
        <begin position="207"/>
        <end position="511"/>
    </location>
</feature>
<proteinExistence type="predicted"/>
<feature type="region of interest" description="Disordered" evidence="1">
    <location>
        <begin position="610"/>
        <end position="663"/>
    </location>
</feature>
<organism evidence="2 3">
    <name type="scientific">Digitaria exilis</name>
    <dbReference type="NCBI Taxonomy" id="1010633"/>
    <lineage>
        <taxon>Eukaryota</taxon>
        <taxon>Viridiplantae</taxon>
        <taxon>Streptophyta</taxon>
        <taxon>Embryophyta</taxon>
        <taxon>Tracheophyta</taxon>
        <taxon>Spermatophyta</taxon>
        <taxon>Magnoliopsida</taxon>
        <taxon>Liliopsida</taxon>
        <taxon>Poales</taxon>
        <taxon>Poaceae</taxon>
        <taxon>PACMAD clade</taxon>
        <taxon>Panicoideae</taxon>
        <taxon>Panicodae</taxon>
        <taxon>Paniceae</taxon>
        <taxon>Anthephorinae</taxon>
        <taxon>Digitaria</taxon>
    </lineage>
</organism>
<gene>
    <name evidence="2" type="ORF">HU200_052402</name>
</gene>
<feature type="compositionally biased region" description="Basic and acidic residues" evidence="1">
    <location>
        <begin position="643"/>
        <end position="661"/>
    </location>
</feature>
<keyword evidence="3" id="KW-1185">Reference proteome</keyword>
<comment type="caution">
    <text evidence="2">The sequence shown here is derived from an EMBL/GenBank/DDBJ whole genome shotgun (WGS) entry which is preliminary data.</text>
</comment>
<feature type="compositionally biased region" description="Basic and acidic residues" evidence="1">
    <location>
        <begin position="495"/>
        <end position="504"/>
    </location>
</feature>
<dbReference type="EMBL" id="JACEFO010002284">
    <property type="protein sequence ID" value="KAF8668115.1"/>
    <property type="molecule type" value="Genomic_DNA"/>
</dbReference>
<feature type="compositionally biased region" description="Basic and acidic residues" evidence="1">
    <location>
        <begin position="411"/>
        <end position="424"/>
    </location>
</feature>
<evidence type="ECO:0000256" key="1">
    <source>
        <dbReference type="SAM" id="MobiDB-lite"/>
    </source>
</evidence>